<keyword evidence="3" id="KW-1185">Reference proteome</keyword>
<evidence type="ECO:0000313" key="3">
    <source>
        <dbReference type="Proteomes" id="UP001189122"/>
    </source>
</evidence>
<sequence>MDAALRGSCRAALAAAAPPSCRRSSPASGGSEGQRRSYGCTEDGGLAELLAGSRPRDPRFCAPLRGARFVLCGSCDGGRKVFDEEEDRRRRCPDCNENGLVRCPHC</sequence>
<dbReference type="Proteomes" id="UP001189122">
    <property type="component" value="Unassembled WGS sequence"/>
</dbReference>
<accession>A0A7I8JGC0</accession>
<feature type="compositionally biased region" description="Low complexity" evidence="1">
    <location>
        <begin position="19"/>
        <end position="29"/>
    </location>
</feature>
<dbReference type="EMBL" id="CACRZD030000012">
    <property type="protein sequence ID" value="CAA6669001.1"/>
    <property type="molecule type" value="Genomic_DNA"/>
</dbReference>
<dbReference type="PANTHER" id="PTHR45669:SF18">
    <property type="entry name" value="GLUTAREDOXIN FAMILY PROTEIN"/>
    <property type="match status" value="1"/>
</dbReference>
<dbReference type="PANTHER" id="PTHR45669">
    <property type="entry name" value="GLUTAREDOXIN DOMAIN-CONTAINING CYSTEINE-RICH PROTEIN CG12206-RELATED"/>
    <property type="match status" value="1"/>
</dbReference>
<dbReference type="AlphaFoldDB" id="A0A7I8JGC0"/>
<evidence type="ECO:0000256" key="1">
    <source>
        <dbReference type="SAM" id="MobiDB-lite"/>
    </source>
</evidence>
<feature type="region of interest" description="Disordered" evidence="1">
    <location>
        <begin position="19"/>
        <end position="39"/>
    </location>
</feature>
<evidence type="ECO:0000313" key="2">
    <source>
        <dbReference type="EMBL" id="CAA2629758.1"/>
    </source>
</evidence>
<dbReference type="Pfam" id="PF23733">
    <property type="entry name" value="GRXCR1-2_C"/>
    <property type="match status" value="1"/>
</dbReference>
<gene>
    <name evidence="2" type="ORF">SI7747_12015396</name>
</gene>
<name>A0A7I8JGC0_SPIIN</name>
<reference evidence="2 3" key="1">
    <citation type="submission" date="2019-12" db="EMBL/GenBank/DDBJ databases">
        <authorList>
            <person name="Scholz U."/>
            <person name="Mascher M."/>
            <person name="Fiebig A."/>
        </authorList>
    </citation>
    <scope>NUCLEOTIDE SEQUENCE</scope>
</reference>
<proteinExistence type="predicted"/>
<organism evidence="2">
    <name type="scientific">Spirodela intermedia</name>
    <name type="common">Intermediate duckweed</name>
    <dbReference type="NCBI Taxonomy" id="51605"/>
    <lineage>
        <taxon>Eukaryota</taxon>
        <taxon>Viridiplantae</taxon>
        <taxon>Streptophyta</taxon>
        <taxon>Embryophyta</taxon>
        <taxon>Tracheophyta</taxon>
        <taxon>Spermatophyta</taxon>
        <taxon>Magnoliopsida</taxon>
        <taxon>Liliopsida</taxon>
        <taxon>Araceae</taxon>
        <taxon>Lemnoideae</taxon>
        <taxon>Spirodela</taxon>
    </lineage>
</organism>
<dbReference type="EMBL" id="LR743599">
    <property type="protein sequence ID" value="CAA2629758.1"/>
    <property type="molecule type" value="Genomic_DNA"/>
</dbReference>
<protein>
    <submittedName>
        <fullName evidence="2">Uncharacterized protein</fullName>
    </submittedName>
</protein>